<comment type="similarity">
    <text evidence="1">Belongs to the manganese catalase family.</text>
</comment>
<name>A0A645IA89_9ZZZZ</name>
<sequence>MEMISAIVHQLTGNLSAEELEKAGFTPYYIDHTLGIYPCSSAGVPFTAAYLQSKGDGITDLFEDMAAEQKARTTYDNILRLVDDPDVRDPIVFLREREIVHFQRFGEALRMLTEELDSKNFYAFNPAFDKACT</sequence>
<accession>A0A645IA89</accession>
<reference evidence="2" key="1">
    <citation type="submission" date="2019-08" db="EMBL/GenBank/DDBJ databases">
        <authorList>
            <person name="Kucharzyk K."/>
            <person name="Murdoch R.W."/>
            <person name="Higgins S."/>
            <person name="Loffler F."/>
        </authorList>
    </citation>
    <scope>NUCLEOTIDE SEQUENCE</scope>
</reference>
<dbReference type="InterPro" id="IPR009078">
    <property type="entry name" value="Ferritin-like_SF"/>
</dbReference>
<keyword evidence="2" id="KW-0560">Oxidoreductase</keyword>
<comment type="caution">
    <text evidence="2">The sequence shown here is derived from an EMBL/GenBank/DDBJ whole genome shotgun (WGS) entry which is preliminary data.</text>
</comment>
<dbReference type="EMBL" id="VSSQ01109405">
    <property type="protein sequence ID" value="MPN47712.1"/>
    <property type="molecule type" value="Genomic_DNA"/>
</dbReference>
<dbReference type="AlphaFoldDB" id="A0A645IA89"/>
<dbReference type="InterPro" id="IPR007760">
    <property type="entry name" value="Mn_catalase"/>
</dbReference>
<dbReference type="GO" id="GO:0004096">
    <property type="term" value="F:catalase activity"/>
    <property type="evidence" value="ECO:0007669"/>
    <property type="project" value="UniProtKB-EC"/>
</dbReference>
<dbReference type="SUPFAM" id="SSF47240">
    <property type="entry name" value="Ferritin-like"/>
    <property type="match status" value="1"/>
</dbReference>
<dbReference type="Gene3D" id="1.20.1260.10">
    <property type="match status" value="1"/>
</dbReference>
<dbReference type="InterPro" id="IPR012347">
    <property type="entry name" value="Ferritin-like"/>
</dbReference>
<protein>
    <submittedName>
        <fullName evidence="2">Putative manganese catalase</fullName>
        <ecNumber evidence="2">1.11.1.6</ecNumber>
    </submittedName>
</protein>
<proteinExistence type="inferred from homology"/>
<dbReference type="Pfam" id="PF05067">
    <property type="entry name" value="Mn_catalase"/>
    <property type="match status" value="1"/>
</dbReference>
<evidence type="ECO:0000256" key="1">
    <source>
        <dbReference type="ARBA" id="ARBA00007644"/>
    </source>
</evidence>
<keyword evidence="2" id="KW-0575">Peroxidase</keyword>
<evidence type="ECO:0000313" key="2">
    <source>
        <dbReference type="EMBL" id="MPN47712.1"/>
    </source>
</evidence>
<organism evidence="2">
    <name type="scientific">bioreactor metagenome</name>
    <dbReference type="NCBI Taxonomy" id="1076179"/>
    <lineage>
        <taxon>unclassified sequences</taxon>
        <taxon>metagenomes</taxon>
        <taxon>ecological metagenomes</taxon>
    </lineage>
</organism>
<gene>
    <name evidence="2" type="primary">ydbD_11</name>
    <name evidence="2" type="ORF">SDC9_195316</name>
</gene>
<dbReference type="EC" id="1.11.1.6" evidence="2"/>